<comment type="function">
    <text evidence="7">An essential GTPase that binds both GDP and GTP, with rapid nucleotide exchange. Plays a role in 16S rRNA processing and 30S ribosomal subunit biogenesis and possibly also in cell cycle regulation and energy metabolism.</text>
</comment>
<dbReference type="KEGG" id="rvi:RVIR1_05860"/>
<keyword evidence="7" id="KW-0472">Membrane</keyword>
<evidence type="ECO:0000259" key="11">
    <source>
        <dbReference type="PROSITE" id="PS51713"/>
    </source>
</evidence>
<proteinExistence type="inferred from homology"/>
<dbReference type="Proteomes" id="UP000282483">
    <property type="component" value="Chromosome"/>
</dbReference>
<comment type="subcellular location">
    <subcellularLocation>
        <location evidence="7">Cytoplasm</location>
    </subcellularLocation>
    <subcellularLocation>
        <location evidence="7">Cell membrane</location>
        <topology evidence="7">Peripheral membrane protein</topology>
    </subcellularLocation>
</comment>
<dbReference type="InterPro" id="IPR005662">
    <property type="entry name" value="GTPase_Era-like"/>
</dbReference>
<feature type="domain" description="KH type-2" evidence="10">
    <location>
        <begin position="214"/>
        <end position="298"/>
    </location>
</feature>
<dbReference type="Gene3D" id="3.30.300.20">
    <property type="match status" value="1"/>
</dbReference>
<dbReference type="PRINTS" id="PR00326">
    <property type="entry name" value="GTP1OBG"/>
</dbReference>
<dbReference type="Pfam" id="PF07650">
    <property type="entry name" value="KH_2"/>
    <property type="match status" value="1"/>
</dbReference>
<dbReference type="PROSITE" id="PS50823">
    <property type="entry name" value="KH_TYPE_2"/>
    <property type="match status" value="1"/>
</dbReference>
<dbReference type="InterPro" id="IPR015946">
    <property type="entry name" value="KH_dom-like_a/b"/>
</dbReference>
<evidence type="ECO:0000259" key="10">
    <source>
        <dbReference type="PROSITE" id="PS50823"/>
    </source>
</evidence>
<feature type="domain" description="Era-type G" evidence="11">
    <location>
        <begin position="23"/>
        <end position="191"/>
    </location>
</feature>
<dbReference type="GO" id="GO:0005829">
    <property type="term" value="C:cytosol"/>
    <property type="evidence" value="ECO:0007669"/>
    <property type="project" value="TreeGrafter"/>
</dbReference>
<feature type="region of interest" description="G1" evidence="8">
    <location>
        <begin position="31"/>
        <end position="38"/>
    </location>
</feature>
<organism evidence="12 13">
    <name type="scientific">Candidatus Rickettsiella viridis</name>
    <dbReference type="NCBI Taxonomy" id="676208"/>
    <lineage>
        <taxon>Bacteria</taxon>
        <taxon>Pseudomonadati</taxon>
        <taxon>Pseudomonadota</taxon>
        <taxon>Gammaproteobacteria</taxon>
        <taxon>Legionellales</taxon>
        <taxon>Coxiellaceae</taxon>
        <taxon>Rickettsiella</taxon>
    </lineage>
</organism>
<evidence type="ECO:0000256" key="7">
    <source>
        <dbReference type="HAMAP-Rule" id="MF_00367"/>
    </source>
</evidence>
<keyword evidence="3 7" id="KW-0963">Cytoplasm</keyword>
<dbReference type="GO" id="GO:0070181">
    <property type="term" value="F:small ribosomal subunit rRNA binding"/>
    <property type="evidence" value="ECO:0007669"/>
    <property type="project" value="UniProtKB-UniRule"/>
</dbReference>
<dbReference type="InterPro" id="IPR004044">
    <property type="entry name" value="KH_dom_type_2"/>
</dbReference>
<dbReference type="SUPFAM" id="SSF54814">
    <property type="entry name" value="Prokaryotic type KH domain (KH-domain type II)"/>
    <property type="match status" value="1"/>
</dbReference>
<evidence type="ECO:0000313" key="12">
    <source>
        <dbReference type="EMBL" id="BBB15088.1"/>
    </source>
</evidence>
<keyword evidence="4 7" id="KW-0547">Nucleotide-binding</keyword>
<dbReference type="InterPro" id="IPR006073">
    <property type="entry name" value="GTP-bd"/>
</dbReference>
<reference evidence="12 13" key="1">
    <citation type="submission" date="2017-03" db="EMBL/GenBank/DDBJ databases">
        <title>The genome sequence of Candidatus Rickettsiella viridis.</title>
        <authorList>
            <person name="Nikoh N."/>
            <person name="Tsuchida T."/>
            <person name="Yamaguchi K."/>
            <person name="Maeda T."/>
            <person name="Shigenobu S."/>
            <person name="Fukatsu T."/>
        </authorList>
    </citation>
    <scope>NUCLEOTIDE SEQUENCE [LARGE SCALE GENOMIC DNA]</scope>
    <source>
        <strain evidence="12 13">Ap-RA04</strain>
    </source>
</reference>
<dbReference type="GO" id="GO:0005525">
    <property type="term" value="F:GTP binding"/>
    <property type="evidence" value="ECO:0007669"/>
    <property type="project" value="UniProtKB-UniRule"/>
</dbReference>
<dbReference type="FunFam" id="3.40.50.300:FF:000094">
    <property type="entry name" value="GTPase Era"/>
    <property type="match status" value="1"/>
</dbReference>
<dbReference type="HAMAP" id="MF_00367">
    <property type="entry name" value="GTPase_Era"/>
    <property type="match status" value="1"/>
</dbReference>
<feature type="region of interest" description="G3" evidence="8">
    <location>
        <begin position="78"/>
        <end position="81"/>
    </location>
</feature>
<dbReference type="NCBIfam" id="TIGR00436">
    <property type="entry name" value="era"/>
    <property type="match status" value="1"/>
</dbReference>
<dbReference type="RefSeq" id="WP_126322578.1">
    <property type="nucleotide sequence ID" value="NZ_AP018005.1"/>
</dbReference>
<dbReference type="PANTHER" id="PTHR42698:SF1">
    <property type="entry name" value="GTPASE ERA, MITOCHONDRIAL"/>
    <property type="match status" value="1"/>
</dbReference>
<dbReference type="GO" id="GO:0005886">
    <property type="term" value="C:plasma membrane"/>
    <property type="evidence" value="ECO:0007669"/>
    <property type="project" value="UniProtKB-SubCell"/>
</dbReference>
<name>A0A2Z5UUC7_9COXI</name>
<dbReference type="CDD" id="cd04163">
    <property type="entry name" value="Era"/>
    <property type="match status" value="1"/>
</dbReference>
<feature type="region of interest" description="G5" evidence="8">
    <location>
        <begin position="170"/>
        <end position="172"/>
    </location>
</feature>
<dbReference type="PANTHER" id="PTHR42698">
    <property type="entry name" value="GTPASE ERA"/>
    <property type="match status" value="1"/>
</dbReference>
<dbReference type="GO" id="GO:0000028">
    <property type="term" value="P:ribosomal small subunit assembly"/>
    <property type="evidence" value="ECO:0007669"/>
    <property type="project" value="TreeGrafter"/>
</dbReference>
<keyword evidence="7" id="KW-0699">rRNA-binding</keyword>
<protein>
    <recommendedName>
        <fullName evidence="2 7">GTPase Era</fullName>
    </recommendedName>
</protein>
<dbReference type="OrthoDB" id="9805918at2"/>
<comment type="similarity">
    <text evidence="1 7 8 9">Belongs to the TRAFAC class TrmE-Era-EngA-EngB-Septin-like GTPase superfamily. Era GTPase family.</text>
</comment>
<dbReference type="PROSITE" id="PS51713">
    <property type="entry name" value="G_ERA"/>
    <property type="match status" value="1"/>
</dbReference>
<dbReference type="Pfam" id="PF01926">
    <property type="entry name" value="MMR_HSR1"/>
    <property type="match status" value="1"/>
</dbReference>
<keyword evidence="13" id="KW-1185">Reference proteome</keyword>
<dbReference type="InterPro" id="IPR005225">
    <property type="entry name" value="Small_GTP-bd"/>
</dbReference>
<keyword evidence="7" id="KW-1003">Cell membrane</keyword>
<evidence type="ECO:0000256" key="9">
    <source>
        <dbReference type="RuleBase" id="RU003761"/>
    </source>
</evidence>
<dbReference type="SUPFAM" id="SSF52540">
    <property type="entry name" value="P-loop containing nucleoside triphosphate hydrolases"/>
    <property type="match status" value="1"/>
</dbReference>
<dbReference type="AlphaFoldDB" id="A0A2Z5UUC7"/>
<feature type="binding site" evidence="7">
    <location>
        <begin position="78"/>
        <end position="82"/>
    </location>
    <ligand>
        <name>GTP</name>
        <dbReference type="ChEBI" id="CHEBI:37565"/>
    </ligand>
</feature>
<evidence type="ECO:0000256" key="5">
    <source>
        <dbReference type="ARBA" id="ARBA00022884"/>
    </source>
</evidence>
<comment type="subunit">
    <text evidence="7">Monomer.</text>
</comment>
<accession>A0A2Z5UUC7</accession>
<evidence type="ECO:0000256" key="4">
    <source>
        <dbReference type="ARBA" id="ARBA00022741"/>
    </source>
</evidence>
<dbReference type="CDD" id="cd22534">
    <property type="entry name" value="KH-II_Era"/>
    <property type="match status" value="1"/>
</dbReference>
<evidence type="ECO:0000256" key="1">
    <source>
        <dbReference type="ARBA" id="ARBA00007921"/>
    </source>
</evidence>
<dbReference type="InterPro" id="IPR009019">
    <property type="entry name" value="KH_sf_prok-type"/>
</dbReference>
<dbReference type="Gene3D" id="3.40.50.300">
    <property type="entry name" value="P-loop containing nucleotide triphosphate hydrolases"/>
    <property type="match status" value="1"/>
</dbReference>
<evidence type="ECO:0000256" key="2">
    <source>
        <dbReference type="ARBA" id="ARBA00020484"/>
    </source>
</evidence>
<dbReference type="InterPro" id="IPR027417">
    <property type="entry name" value="P-loop_NTPase"/>
</dbReference>
<feature type="region of interest" description="G2" evidence="8">
    <location>
        <begin position="57"/>
        <end position="61"/>
    </location>
</feature>
<gene>
    <name evidence="7 12" type="primary">era</name>
    <name evidence="12" type="ORF">RVIR1_05860</name>
</gene>
<evidence type="ECO:0000256" key="8">
    <source>
        <dbReference type="PROSITE-ProRule" id="PRU01050"/>
    </source>
</evidence>
<dbReference type="NCBIfam" id="NF000908">
    <property type="entry name" value="PRK00089.1"/>
    <property type="match status" value="1"/>
</dbReference>
<dbReference type="GO" id="GO:0003924">
    <property type="term" value="F:GTPase activity"/>
    <property type="evidence" value="ECO:0007669"/>
    <property type="project" value="UniProtKB-UniRule"/>
</dbReference>
<dbReference type="InterPro" id="IPR030388">
    <property type="entry name" value="G_ERA_dom"/>
</dbReference>
<dbReference type="NCBIfam" id="TIGR00231">
    <property type="entry name" value="small_GTP"/>
    <property type="match status" value="1"/>
</dbReference>
<feature type="binding site" evidence="7">
    <location>
        <begin position="140"/>
        <end position="143"/>
    </location>
    <ligand>
        <name>GTP</name>
        <dbReference type="ChEBI" id="CHEBI:37565"/>
    </ligand>
</feature>
<dbReference type="EMBL" id="AP018005">
    <property type="protein sequence ID" value="BBB15088.1"/>
    <property type="molecule type" value="Genomic_DNA"/>
</dbReference>
<evidence type="ECO:0000256" key="3">
    <source>
        <dbReference type="ARBA" id="ARBA00022490"/>
    </source>
</evidence>
<feature type="region of interest" description="G4" evidence="8">
    <location>
        <begin position="140"/>
        <end position="143"/>
    </location>
</feature>
<keyword evidence="5 7" id="KW-0694">RNA-binding</keyword>
<keyword evidence="6 7" id="KW-0342">GTP-binding</keyword>
<dbReference type="GO" id="GO:0043024">
    <property type="term" value="F:ribosomal small subunit binding"/>
    <property type="evidence" value="ECO:0007669"/>
    <property type="project" value="TreeGrafter"/>
</dbReference>
<evidence type="ECO:0000313" key="13">
    <source>
        <dbReference type="Proteomes" id="UP000282483"/>
    </source>
</evidence>
<feature type="binding site" evidence="7">
    <location>
        <begin position="31"/>
        <end position="38"/>
    </location>
    <ligand>
        <name>GTP</name>
        <dbReference type="ChEBI" id="CHEBI:37565"/>
    </ligand>
</feature>
<sequence>MIHEDGELSGNTAENSSAKSKTRCGTIAIIGRPNVGKSTLLNKILGEKLSITSAKPQTTRQQILGVKTQQNTQWIYLDTPGLHQQTEHRLSRTMVREAINSLAKVDVIGFVIEAGRWTAEDDAILQRLKQQEHPVILIVNKVDKIKDKARLLPFLKSCYEKMSFLAVIPLSAQKDDNVTALEKTIAEQLPFAEFVYPADQYTDRNQRFLAAEFIREKLMRSLYKELPYWLTVVIEEFNEEKKLIKISAVVLTERPGQKAIIIGKKGELLKKVGTEARLDMEQCFGKKVYLNLWVKVKAGWAEENND</sequence>
<keyword evidence="7" id="KW-0690">Ribosome biogenesis</keyword>
<evidence type="ECO:0000256" key="6">
    <source>
        <dbReference type="ARBA" id="ARBA00023134"/>
    </source>
</evidence>